<gene>
    <name evidence="2" type="ORF">SAMN04489708_113138</name>
</gene>
<dbReference type="GO" id="GO:0010181">
    <property type="term" value="F:FMN binding"/>
    <property type="evidence" value="ECO:0007669"/>
    <property type="project" value="TreeGrafter"/>
</dbReference>
<evidence type="ECO:0000313" key="3">
    <source>
        <dbReference type="Proteomes" id="UP000199317"/>
    </source>
</evidence>
<dbReference type="OrthoDB" id="9812295at2"/>
<proteinExistence type="predicted"/>
<dbReference type="Proteomes" id="UP000199317">
    <property type="component" value="Unassembled WGS sequence"/>
</dbReference>
<evidence type="ECO:0000313" key="2">
    <source>
        <dbReference type="EMBL" id="SDP46852.1"/>
    </source>
</evidence>
<dbReference type="InterPro" id="IPR050712">
    <property type="entry name" value="NAD(P)H-dep_reductase"/>
</dbReference>
<dbReference type="InterPro" id="IPR005025">
    <property type="entry name" value="FMN_Rdtase-like_dom"/>
</dbReference>
<reference evidence="3" key="1">
    <citation type="submission" date="2016-10" db="EMBL/GenBank/DDBJ databases">
        <authorList>
            <person name="Varghese N."/>
            <person name="Submissions S."/>
        </authorList>
    </citation>
    <scope>NUCLEOTIDE SEQUENCE [LARGE SCALE GENOMIC DNA]</scope>
    <source>
        <strain evidence="3">DSM 17101</strain>
    </source>
</reference>
<evidence type="ECO:0000259" key="1">
    <source>
        <dbReference type="Pfam" id="PF03358"/>
    </source>
</evidence>
<dbReference type="SUPFAM" id="SSF52218">
    <property type="entry name" value="Flavoproteins"/>
    <property type="match status" value="1"/>
</dbReference>
<protein>
    <submittedName>
        <fullName evidence="2">NAD(P)H-dependent FMN reductase</fullName>
    </submittedName>
</protein>
<dbReference type="AlphaFoldDB" id="A0A1H0SY98"/>
<dbReference type="Gene3D" id="3.40.50.360">
    <property type="match status" value="1"/>
</dbReference>
<dbReference type="InterPro" id="IPR029039">
    <property type="entry name" value="Flavoprotein-like_sf"/>
</dbReference>
<dbReference type="Pfam" id="PF03358">
    <property type="entry name" value="FMN_red"/>
    <property type="match status" value="1"/>
</dbReference>
<sequence>MSQYTIAVLVGSLRKDSFNRRMADALAGLAPPDFTLTQVRIDDLPLYNQDDDGHQSESVLRLKSEISRAQGLLFVTPEYNRSIPGVLKNAIDHASRPYGQSVWGGKPAGVIGVSVGAIGTALAQQHLRNVLAYLDVPTLGQPEAFIQAKDGLFADDGSIGESSRQFIQTWMDKYAAWVRRHAQA</sequence>
<dbReference type="GO" id="GO:0016491">
    <property type="term" value="F:oxidoreductase activity"/>
    <property type="evidence" value="ECO:0007669"/>
    <property type="project" value="InterPro"/>
</dbReference>
<organism evidence="2 3">
    <name type="scientific">Paracidovorax cattleyae</name>
    <dbReference type="NCBI Taxonomy" id="80868"/>
    <lineage>
        <taxon>Bacteria</taxon>
        <taxon>Pseudomonadati</taxon>
        <taxon>Pseudomonadota</taxon>
        <taxon>Betaproteobacteria</taxon>
        <taxon>Burkholderiales</taxon>
        <taxon>Comamonadaceae</taxon>
        <taxon>Paracidovorax</taxon>
    </lineage>
</organism>
<dbReference type="RefSeq" id="WP_092834843.1">
    <property type="nucleotide sequence ID" value="NZ_CP028290.1"/>
</dbReference>
<name>A0A1H0SY98_9BURK</name>
<accession>A0A1H0SY98</accession>
<dbReference type="GO" id="GO:0005829">
    <property type="term" value="C:cytosol"/>
    <property type="evidence" value="ECO:0007669"/>
    <property type="project" value="TreeGrafter"/>
</dbReference>
<keyword evidence="3" id="KW-1185">Reference proteome</keyword>
<dbReference type="PANTHER" id="PTHR30543">
    <property type="entry name" value="CHROMATE REDUCTASE"/>
    <property type="match status" value="1"/>
</dbReference>
<dbReference type="PANTHER" id="PTHR30543:SF21">
    <property type="entry name" value="NAD(P)H-DEPENDENT FMN REDUCTASE LOT6"/>
    <property type="match status" value="1"/>
</dbReference>
<feature type="domain" description="NADPH-dependent FMN reductase-like" evidence="1">
    <location>
        <begin position="5"/>
        <end position="146"/>
    </location>
</feature>
<dbReference type="EMBL" id="FNJL01000013">
    <property type="protein sequence ID" value="SDP46852.1"/>
    <property type="molecule type" value="Genomic_DNA"/>
</dbReference>